<sequence>MINTHKKIVRTVAFITLAGIVAPTVADVLDFDRTAGFHQQKTSSPHAILKVAFDKQVFNVGEEVKIHWKFYERNDSNSSRKSTVTNVSCDVRSQWGIQFNEKGLSAEGVITSIPYTSIDGSVSCWFDFEYEGRMLRSVINAEVRTITSD</sequence>
<dbReference type="EMBL" id="FOLO01000044">
    <property type="protein sequence ID" value="SFD26289.1"/>
    <property type="molecule type" value="Genomic_DNA"/>
</dbReference>
<keyword evidence="3" id="KW-1185">Reference proteome</keyword>
<evidence type="ECO:0000313" key="2">
    <source>
        <dbReference type="EMBL" id="SFD26289.1"/>
    </source>
</evidence>
<evidence type="ECO:0000256" key="1">
    <source>
        <dbReference type="SAM" id="SignalP"/>
    </source>
</evidence>
<dbReference type="Proteomes" id="UP000198862">
    <property type="component" value="Unassembled WGS sequence"/>
</dbReference>
<keyword evidence="1" id="KW-0732">Signal</keyword>
<reference evidence="2 3" key="1">
    <citation type="submission" date="2016-10" db="EMBL/GenBank/DDBJ databases">
        <authorList>
            <person name="de Groot N.N."/>
        </authorList>
    </citation>
    <scope>NUCLEOTIDE SEQUENCE [LARGE SCALE GENOMIC DNA]</scope>
    <source>
        <strain evidence="2 3">DSM 6059</strain>
    </source>
</reference>
<proteinExistence type="predicted"/>
<evidence type="ECO:0000313" key="3">
    <source>
        <dbReference type="Proteomes" id="UP000198862"/>
    </source>
</evidence>
<organism evidence="2 3">
    <name type="scientific">Pseudoalteromonas denitrificans DSM 6059</name>
    <dbReference type="NCBI Taxonomy" id="1123010"/>
    <lineage>
        <taxon>Bacteria</taxon>
        <taxon>Pseudomonadati</taxon>
        <taxon>Pseudomonadota</taxon>
        <taxon>Gammaproteobacteria</taxon>
        <taxon>Alteromonadales</taxon>
        <taxon>Pseudoalteromonadaceae</taxon>
        <taxon>Pseudoalteromonas</taxon>
    </lineage>
</organism>
<accession>A0A1I1QW35</accession>
<name>A0A1I1QW35_9GAMM</name>
<feature type="chain" id="PRO_5011652472" evidence="1">
    <location>
        <begin position="27"/>
        <end position="149"/>
    </location>
</feature>
<protein>
    <submittedName>
        <fullName evidence="2">Uncharacterized protein</fullName>
    </submittedName>
</protein>
<dbReference type="RefSeq" id="WP_091988895.1">
    <property type="nucleotide sequence ID" value="NZ_FOLO01000044.1"/>
</dbReference>
<feature type="signal peptide" evidence="1">
    <location>
        <begin position="1"/>
        <end position="26"/>
    </location>
</feature>
<gene>
    <name evidence="2" type="ORF">SAMN02745724_04038</name>
</gene>
<dbReference type="AlphaFoldDB" id="A0A1I1QW35"/>